<dbReference type="EMBL" id="MU855868">
    <property type="protein sequence ID" value="KAK3898855.1"/>
    <property type="molecule type" value="Genomic_DNA"/>
</dbReference>
<dbReference type="PANTHER" id="PTHR13495:SF0">
    <property type="entry name" value="PSME3-INTERACTING PROTEIN"/>
    <property type="match status" value="1"/>
</dbReference>
<organism evidence="5 6">
    <name type="scientific">Staphylotrichum tortipilum</name>
    <dbReference type="NCBI Taxonomy" id="2831512"/>
    <lineage>
        <taxon>Eukaryota</taxon>
        <taxon>Fungi</taxon>
        <taxon>Dikarya</taxon>
        <taxon>Ascomycota</taxon>
        <taxon>Pezizomycotina</taxon>
        <taxon>Sordariomycetes</taxon>
        <taxon>Sordariomycetidae</taxon>
        <taxon>Sordariales</taxon>
        <taxon>Chaetomiaceae</taxon>
        <taxon>Staphylotrichum</taxon>
    </lineage>
</organism>
<evidence type="ECO:0000259" key="4">
    <source>
        <dbReference type="Pfam" id="PF10187"/>
    </source>
</evidence>
<accession>A0AAN6MDK3</accession>
<dbReference type="InterPro" id="IPR019331">
    <property type="entry name" value="FAM192A/Fyv6_N"/>
</dbReference>
<sequence>MSSRFVSAGAIDPSTGEATTTTTAPTDSTSPSTTTAQTAKQLAWTRAAAELEAARLARAAAASNPAPEKSLYETLQANKAAKQAAFDEAHRLRNQFRALDDDEVDFLEAVRERKRREEEEGRREEE</sequence>
<evidence type="ECO:0000256" key="1">
    <source>
        <dbReference type="ARBA" id="ARBA00004123"/>
    </source>
</evidence>
<comment type="subcellular location">
    <subcellularLocation>
        <location evidence="1">Nucleus</location>
    </subcellularLocation>
</comment>
<dbReference type="PANTHER" id="PTHR13495">
    <property type="entry name" value="NEFA-INTERACTING NUCLEAR PROTEIN NIP30"/>
    <property type="match status" value="1"/>
</dbReference>
<keyword evidence="6" id="KW-1185">Reference proteome</keyword>
<name>A0AAN6MDK3_9PEZI</name>
<evidence type="ECO:0000256" key="3">
    <source>
        <dbReference type="SAM" id="MobiDB-lite"/>
    </source>
</evidence>
<dbReference type="Pfam" id="PF10187">
    <property type="entry name" value="FAM192A_Fyv6_N"/>
    <property type="match status" value="1"/>
</dbReference>
<keyword evidence="2" id="KW-0539">Nucleus</keyword>
<evidence type="ECO:0000313" key="6">
    <source>
        <dbReference type="Proteomes" id="UP001303889"/>
    </source>
</evidence>
<dbReference type="GO" id="GO:0005634">
    <property type="term" value="C:nucleus"/>
    <property type="evidence" value="ECO:0007669"/>
    <property type="project" value="UniProtKB-SubCell"/>
</dbReference>
<evidence type="ECO:0000313" key="5">
    <source>
        <dbReference type="EMBL" id="KAK3898855.1"/>
    </source>
</evidence>
<proteinExistence type="predicted"/>
<reference evidence="5" key="1">
    <citation type="journal article" date="2023" name="Mol. Phylogenet. Evol.">
        <title>Genome-scale phylogeny and comparative genomics of the fungal order Sordariales.</title>
        <authorList>
            <person name="Hensen N."/>
            <person name="Bonometti L."/>
            <person name="Westerberg I."/>
            <person name="Brannstrom I.O."/>
            <person name="Guillou S."/>
            <person name="Cros-Aarteil S."/>
            <person name="Calhoun S."/>
            <person name="Haridas S."/>
            <person name="Kuo A."/>
            <person name="Mondo S."/>
            <person name="Pangilinan J."/>
            <person name="Riley R."/>
            <person name="LaButti K."/>
            <person name="Andreopoulos B."/>
            <person name="Lipzen A."/>
            <person name="Chen C."/>
            <person name="Yan M."/>
            <person name="Daum C."/>
            <person name="Ng V."/>
            <person name="Clum A."/>
            <person name="Steindorff A."/>
            <person name="Ohm R.A."/>
            <person name="Martin F."/>
            <person name="Silar P."/>
            <person name="Natvig D.O."/>
            <person name="Lalanne C."/>
            <person name="Gautier V."/>
            <person name="Ament-Velasquez S.L."/>
            <person name="Kruys A."/>
            <person name="Hutchinson M.I."/>
            <person name="Powell A.J."/>
            <person name="Barry K."/>
            <person name="Miller A.N."/>
            <person name="Grigoriev I.V."/>
            <person name="Debuchy R."/>
            <person name="Gladieux P."/>
            <person name="Hiltunen Thoren M."/>
            <person name="Johannesson H."/>
        </authorList>
    </citation>
    <scope>NUCLEOTIDE SEQUENCE</scope>
    <source>
        <strain evidence="5">CBS 103.79</strain>
    </source>
</reference>
<feature type="domain" description="FAM192A/Fyv6 N-terminal" evidence="4">
    <location>
        <begin position="33"/>
        <end position="126"/>
    </location>
</feature>
<comment type="caution">
    <text evidence="5">The sequence shown here is derived from an EMBL/GenBank/DDBJ whole genome shotgun (WGS) entry which is preliminary data.</text>
</comment>
<reference evidence="5" key="2">
    <citation type="submission" date="2023-05" db="EMBL/GenBank/DDBJ databases">
        <authorList>
            <consortium name="Lawrence Berkeley National Laboratory"/>
            <person name="Steindorff A."/>
            <person name="Hensen N."/>
            <person name="Bonometti L."/>
            <person name="Westerberg I."/>
            <person name="Brannstrom I.O."/>
            <person name="Guillou S."/>
            <person name="Cros-Aarteil S."/>
            <person name="Calhoun S."/>
            <person name="Haridas S."/>
            <person name="Kuo A."/>
            <person name="Mondo S."/>
            <person name="Pangilinan J."/>
            <person name="Riley R."/>
            <person name="Labutti K."/>
            <person name="Andreopoulos B."/>
            <person name="Lipzen A."/>
            <person name="Chen C."/>
            <person name="Yanf M."/>
            <person name="Daum C."/>
            <person name="Ng V."/>
            <person name="Clum A."/>
            <person name="Ohm R."/>
            <person name="Martin F."/>
            <person name="Silar P."/>
            <person name="Natvig D."/>
            <person name="Lalanne C."/>
            <person name="Gautier V."/>
            <person name="Ament-Velasquez S.L."/>
            <person name="Kruys A."/>
            <person name="Hutchinson M.I."/>
            <person name="Powell A.J."/>
            <person name="Barry K."/>
            <person name="Miller A.N."/>
            <person name="Grigoriev I.V."/>
            <person name="Debuchy R."/>
            <person name="Gladieux P."/>
            <person name="Thoren M.H."/>
            <person name="Johannesson H."/>
        </authorList>
    </citation>
    <scope>NUCLEOTIDE SEQUENCE</scope>
    <source>
        <strain evidence="5">CBS 103.79</strain>
    </source>
</reference>
<gene>
    <name evidence="5" type="ORF">C8A05DRAFT_37541</name>
</gene>
<feature type="non-terminal residue" evidence="5">
    <location>
        <position position="126"/>
    </location>
</feature>
<evidence type="ECO:0000256" key="2">
    <source>
        <dbReference type="ARBA" id="ARBA00023242"/>
    </source>
</evidence>
<feature type="compositionally biased region" description="Low complexity" evidence="3">
    <location>
        <begin position="13"/>
        <end position="37"/>
    </location>
</feature>
<feature type="region of interest" description="Disordered" evidence="3">
    <location>
        <begin position="1"/>
        <end position="37"/>
    </location>
</feature>
<dbReference type="InterPro" id="IPR039845">
    <property type="entry name" value="FAM192A"/>
</dbReference>
<dbReference type="AlphaFoldDB" id="A0AAN6MDK3"/>
<dbReference type="Proteomes" id="UP001303889">
    <property type="component" value="Unassembled WGS sequence"/>
</dbReference>
<protein>
    <submittedName>
        <fullName evidence="5">N-terminal domain of NEFA-interacting nuclear protein NIP30-domain-containing protein</fullName>
    </submittedName>
</protein>